<keyword evidence="9" id="KW-1185">Reference proteome</keyword>
<evidence type="ECO:0000256" key="1">
    <source>
        <dbReference type="ARBA" id="ARBA00004141"/>
    </source>
</evidence>
<dbReference type="Pfam" id="PF20684">
    <property type="entry name" value="Fung_rhodopsin"/>
    <property type="match status" value="1"/>
</dbReference>
<feature type="transmembrane region" description="Helical" evidence="6">
    <location>
        <begin position="193"/>
        <end position="215"/>
    </location>
</feature>
<evidence type="ECO:0000256" key="6">
    <source>
        <dbReference type="SAM" id="Phobius"/>
    </source>
</evidence>
<dbReference type="OrthoDB" id="2496787at2759"/>
<comment type="similarity">
    <text evidence="5">Belongs to the SAT4 family.</text>
</comment>
<evidence type="ECO:0000313" key="8">
    <source>
        <dbReference type="EMBL" id="KAJ8070669.1"/>
    </source>
</evidence>
<protein>
    <recommendedName>
        <fullName evidence="7">Rhodopsin domain-containing protein</fullName>
    </recommendedName>
</protein>
<proteinExistence type="inferred from homology"/>
<feature type="transmembrane region" description="Helical" evidence="6">
    <location>
        <begin position="274"/>
        <end position="301"/>
    </location>
</feature>
<dbReference type="GO" id="GO:0016020">
    <property type="term" value="C:membrane"/>
    <property type="evidence" value="ECO:0007669"/>
    <property type="project" value="UniProtKB-SubCell"/>
</dbReference>
<reference evidence="8" key="1">
    <citation type="submission" date="2022-11" db="EMBL/GenBank/DDBJ databases">
        <title>Genome Resource of Sclerotinia nivalis Strain SnTB1, a Plant Pathogen Isolated from American Ginseng.</title>
        <authorList>
            <person name="Fan S."/>
        </authorList>
    </citation>
    <scope>NUCLEOTIDE SEQUENCE</scope>
    <source>
        <strain evidence="8">SnTB1</strain>
    </source>
</reference>
<feature type="transmembrane region" description="Helical" evidence="6">
    <location>
        <begin position="114"/>
        <end position="140"/>
    </location>
</feature>
<dbReference type="PANTHER" id="PTHR33048:SF57">
    <property type="entry name" value="INTEGRAL MEMBRANE PROTEIN-RELATED"/>
    <property type="match status" value="1"/>
</dbReference>
<sequence length="405" mass="44683">MPDPTSTPQIGSEVPSINAVPTLSIIGNTPASVLGSTIALAVFLGIALILVIMRVYVRLTRAGRFYLNDYFFFIGATMATAFTVCSMIIFAQGVGGHHVLEVVELVPERLITSMKLLIAAEFCWVLSVAFLKLSILHLYVQVFGVDRRFLWAAGILAFLVVLIGIIAISLGATNCKPFPAYWTLIGHCVSFKPSFLATGILNLVVDLFILILPMLKLWYLHMAMSKKLGLLFVFGIGFGICGISAWRIQVISDYDFLDITYQIQYLGLTTGLEIVLGVIIACIPIVHPALLKPLILFLSLMTRLISLTRSKGTTDTASNVLPAHNTSKNLRYSKTKPSESQLDRKNFQKLYNHLYPMSDLNVKSQLTTCATEDPITITRSGLDEESGGDVEVVRRWDVQYSAKQV</sequence>
<feature type="transmembrane region" description="Helical" evidence="6">
    <location>
        <begin position="38"/>
        <end position="57"/>
    </location>
</feature>
<dbReference type="AlphaFoldDB" id="A0A9X0DPC4"/>
<dbReference type="EMBL" id="JAPEIS010000001">
    <property type="protein sequence ID" value="KAJ8070669.1"/>
    <property type="molecule type" value="Genomic_DNA"/>
</dbReference>
<dbReference type="Proteomes" id="UP001152300">
    <property type="component" value="Unassembled WGS sequence"/>
</dbReference>
<feature type="transmembrane region" description="Helical" evidence="6">
    <location>
        <begin position="149"/>
        <end position="173"/>
    </location>
</feature>
<dbReference type="InterPro" id="IPR052337">
    <property type="entry name" value="SAT4-like"/>
</dbReference>
<feature type="transmembrane region" description="Helical" evidence="6">
    <location>
        <begin position="227"/>
        <end position="248"/>
    </location>
</feature>
<evidence type="ECO:0000313" key="9">
    <source>
        <dbReference type="Proteomes" id="UP001152300"/>
    </source>
</evidence>
<keyword evidence="3 6" id="KW-1133">Transmembrane helix</keyword>
<evidence type="ECO:0000256" key="3">
    <source>
        <dbReference type="ARBA" id="ARBA00022989"/>
    </source>
</evidence>
<evidence type="ECO:0000259" key="7">
    <source>
        <dbReference type="Pfam" id="PF20684"/>
    </source>
</evidence>
<evidence type="ECO:0000256" key="2">
    <source>
        <dbReference type="ARBA" id="ARBA00022692"/>
    </source>
</evidence>
<dbReference type="InterPro" id="IPR049326">
    <property type="entry name" value="Rhodopsin_dom_fungi"/>
</dbReference>
<comment type="caution">
    <text evidence="8">The sequence shown here is derived from an EMBL/GenBank/DDBJ whole genome shotgun (WGS) entry which is preliminary data.</text>
</comment>
<dbReference type="PANTHER" id="PTHR33048">
    <property type="entry name" value="PTH11-LIKE INTEGRAL MEMBRANE PROTEIN (AFU_ORTHOLOGUE AFUA_5G11245)"/>
    <property type="match status" value="1"/>
</dbReference>
<evidence type="ECO:0000256" key="4">
    <source>
        <dbReference type="ARBA" id="ARBA00023136"/>
    </source>
</evidence>
<evidence type="ECO:0000256" key="5">
    <source>
        <dbReference type="ARBA" id="ARBA00038359"/>
    </source>
</evidence>
<keyword evidence="2 6" id="KW-0812">Transmembrane</keyword>
<feature type="transmembrane region" description="Helical" evidence="6">
    <location>
        <begin position="69"/>
        <end position="94"/>
    </location>
</feature>
<gene>
    <name evidence="8" type="ORF">OCU04_001040</name>
</gene>
<accession>A0A9X0DPC4</accession>
<organism evidence="8 9">
    <name type="scientific">Sclerotinia nivalis</name>
    <dbReference type="NCBI Taxonomy" id="352851"/>
    <lineage>
        <taxon>Eukaryota</taxon>
        <taxon>Fungi</taxon>
        <taxon>Dikarya</taxon>
        <taxon>Ascomycota</taxon>
        <taxon>Pezizomycotina</taxon>
        <taxon>Leotiomycetes</taxon>
        <taxon>Helotiales</taxon>
        <taxon>Sclerotiniaceae</taxon>
        <taxon>Sclerotinia</taxon>
    </lineage>
</organism>
<keyword evidence="4 6" id="KW-0472">Membrane</keyword>
<comment type="subcellular location">
    <subcellularLocation>
        <location evidence="1">Membrane</location>
        <topology evidence="1">Multi-pass membrane protein</topology>
    </subcellularLocation>
</comment>
<feature type="domain" description="Rhodopsin" evidence="7">
    <location>
        <begin position="53"/>
        <end position="290"/>
    </location>
</feature>
<name>A0A9X0DPC4_9HELO</name>